<dbReference type="InterPro" id="IPR021415">
    <property type="entry name" value="SAV0927-like"/>
</dbReference>
<evidence type="ECO:0000313" key="1">
    <source>
        <dbReference type="EMBL" id="KAA9022603.1"/>
    </source>
</evidence>
<keyword evidence="2" id="KW-1185">Reference proteome</keyword>
<proteinExistence type="predicted"/>
<dbReference type="Proteomes" id="UP000326671">
    <property type="component" value="Unassembled WGS sequence"/>
</dbReference>
<dbReference type="Pfam" id="PF11256">
    <property type="entry name" value="SAV0927-like"/>
    <property type="match status" value="1"/>
</dbReference>
<accession>A0A5J5HN03</accession>
<dbReference type="RefSeq" id="WP_150440856.1">
    <property type="nucleotide sequence ID" value="NZ_VYKL01000022.1"/>
</dbReference>
<reference evidence="1 2" key="1">
    <citation type="submission" date="2019-09" db="EMBL/GenBank/DDBJ databases">
        <title>Whole genome sequences of isolates from the Mars Exploration Rovers.</title>
        <authorList>
            <person name="Seuylemezian A."/>
            <person name="Vaishampayan P."/>
        </authorList>
    </citation>
    <scope>NUCLEOTIDE SEQUENCE [LARGE SCALE GENOMIC DNA]</scope>
    <source>
        <strain evidence="1 2">MER_TA_151</strain>
    </source>
</reference>
<sequence length="96" mass="11387">MALDYLLDETENQMVRYYCIASKDYRYDIVIVHSEMFLGKAMVMSIQNRRMVLLSYDDISDANYWGGQLGIQNTDINKFKDFFYMVLDKGQLLELF</sequence>
<evidence type="ECO:0000313" key="2">
    <source>
        <dbReference type="Proteomes" id="UP000326671"/>
    </source>
</evidence>
<dbReference type="EMBL" id="VYKL01000022">
    <property type="protein sequence ID" value="KAA9022603.1"/>
    <property type="molecule type" value="Genomic_DNA"/>
</dbReference>
<comment type="caution">
    <text evidence="1">The sequence shown here is derived from an EMBL/GenBank/DDBJ whole genome shotgun (WGS) entry which is preliminary data.</text>
</comment>
<gene>
    <name evidence="1" type="ORF">F4V44_15130</name>
</gene>
<dbReference type="OrthoDB" id="2891755at2"/>
<organism evidence="1 2">
    <name type="scientific">Niallia endozanthoxylica</name>
    <dbReference type="NCBI Taxonomy" id="2036016"/>
    <lineage>
        <taxon>Bacteria</taxon>
        <taxon>Bacillati</taxon>
        <taxon>Bacillota</taxon>
        <taxon>Bacilli</taxon>
        <taxon>Bacillales</taxon>
        <taxon>Bacillaceae</taxon>
        <taxon>Niallia</taxon>
    </lineage>
</organism>
<protein>
    <submittedName>
        <fullName evidence="1">DUF3055 family protein</fullName>
    </submittedName>
</protein>
<name>A0A5J5HN03_9BACI</name>
<dbReference type="AlphaFoldDB" id="A0A5J5HN03"/>